<dbReference type="Gene3D" id="3.40.50.2000">
    <property type="entry name" value="Glycogen Phosphorylase B"/>
    <property type="match status" value="2"/>
</dbReference>
<dbReference type="GO" id="GO:0009103">
    <property type="term" value="P:lipopolysaccharide biosynthetic process"/>
    <property type="evidence" value="ECO:0007669"/>
    <property type="project" value="TreeGrafter"/>
</dbReference>
<dbReference type="CDD" id="cd03801">
    <property type="entry name" value="GT4_PimA-like"/>
    <property type="match status" value="1"/>
</dbReference>
<dbReference type="Proteomes" id="UP001204445">
    <property type="component" value="Unassembled WGS sequence"/>
</dbReference>
<dbReference type="GO" id="GO:0016757">
    <property type="term" value="F:glycosyltransferase activity"/>
    <property type="evidence" value="ECO:0007669"/>
    <property type="project" value="InterPro"/>
</dbReference>
<proteinExistence type="predicted"/>
<evidence type="ECO:0000259" key="1">
    <source>
        <dbReference type="Pfam" id="PF00534"/>
    </source>
</evidence>
<protein>
    <submittedName>
        <fullName evidence="2">Glycosyltransferase involved in cell wall biosynthesis</fullName>
    </submittedName>
</protein>
<name>A0AAE3HN52_9GAMM</name>
<dbReference type="Pfam" id="PF00534">
    <property type="entry name" value="Glycos_transf_1"/>
    <property type="match status" value="2"/>
</dbReference>
<accession>A0AAE3HN52</accession>
<dbReference type="PANTHER" id="PTHR46401">
    <property type="entry name" value="GLYCOSYLTRANSFERASE WBBK-RELATED"/>
    <property type="match status" value="1"/>
</dbReference>
<comment type="caution">
    <text evidence="2">The sequence shown here is derived from an EMBL/GenBank/DDBJ whole genome shotgun (WGS) entry which is preliminary data.</text>
</comment>
<keyword evidence="3" id="KW-1185">Reference proteome</keyword>
<sequence length="1121" mass="126015">MRLLIDLQLSQTTINEGGKSELSLDLAQSLAEQSGTHEIWLLLNEALPDAAQKVRSRFSESVPGERIRTFDPPQPLNEVEPGNAWRVRAGELLREQYIININPDVIFVPSVFSGYRDDVVVSVGHLAYANRTAVFVQDSEDPVCANLTIEDAAERDYYYRRLQSLKNAGLILTASEEQRDLIIKTLSLSDERVVNLGAYCDYGLEDQKPLTHSDSWRAAYDRQVADPGSNLPQVSVEYAADKLLNSLEKHSESIVEQAASALVGSSQLPRLAYVSPLPPARTGIADYSAELLPELARYYGIELIMEQPEVSDPWLSANFVIRDVAWFEENAEHYDRILYHVGNSSFHWHMLDLLERFPGVVVLHDFYLGHLLAQDGLALEQALYDSHGYLALTDLYSSGVKATIWKYPANYQVLRNAQGVIVHSQFAIELARQWYGKQVAREWTKIPHLRAIPSPSFDRAEARRRLGIGENEFIVCSFGLLGPAKLNHRLLEGWLKSGVASDRFSQLVFVGATQGDEYCARLERAIQASSTSKRIRVTGFASHQEYRLWLAAADVAVQLRSNSRGETSGTILDCLITGLPLILNAHGSMAEVPDDVAVKLENEFDKQSLSAALDQLYEYPELRDRYSRTAQAYIHRVHAPEHVGRLFMESIERYANESSQVLDQCLISKVRHINVNAHPSTDDLERLSKAVPRACLAHHPQLLVDVSAIVREDLRTGVQRVTRAHLLELLASPPNGYRVEPVYLTDEGGVWHYRYARQYTLGLLGLNETHMHDEPAEARNGDIFHGLDLFGGGVVEASNAGLYAHWRARGVRICFTVYDLLPVLRPDWFPDGAACHHEYWLQTVAQEADAVACISRSVADKFLQWMQTEGITRKDEIVVKSAPLGADLAASVATKGLPSEAPRTLEQIRSRPAFVTVATIEPRKGYLQLLDAFEQLWSNGWDVNLVIVGQEGWRDLADSQRRTIPEIASRIRKHEERNRRLFWLAGISDEYLEQIYAASTCLIAASEGEGFGLPLIEAAQHRLPIIARDIPVFREVAGDYAYYFSDDNSPEELAKDVEKWLTLYETDNHPKSEGMPWLTWHESAGQLKKILIPDSSSEHLDERLSGTFQKSVKEDSGDLHF</sequence>
<dbReference type="EMBL" id="JANUCT010000009">
    <property type="protein sequence ID" value="MCS3903568.1"/>
    <property type="molecule type" value="Genomic_DNA"/>
</dbReference>
<dbReference type="PANTHER" id="PTHR46401:SF9">
    <property type="entry name" value="MANNOSYLTRANSFERASE A"/>
    <property type="match status" value="1"/>
</dbReference>
<dbReference type="InterPro" id="IPR001296">
    <property type="entry name" value="Glyco_trans_1"/>
</dbReference>
<dbReference type="RefSeq" id="WP_259055404.1">
    <property type="nucleotide sequence ID" value="NZ_JANUCT010000009.1"/>
</dbReference>
<evidence type="ECO:0000313" key="3">
    <source>
        <dbReference type="Proteomes" id="UP001204445"/>
    </source>
</evidence>
<feature type="domain" description="Glycosyl transferase family 1" evidence="1">
    <location>
        <begin position="458"/>
        <end position="631"/>
    </location>
</feature>
<reference evidence="2" key="1">
    <citation type="submission" date="2022-08" db="EMBL/GenBank/DDBJ databases">
        <title>Genomic Encyclopedia of Type Strains, Phase III (KMG-III): the genomes of soil and plant-associated and newly described type strains.</title>
        <authorList>
            <person name="Whitman W."/>
        </authorList>
    </citation>
    <scope>NUCLEOTIDE SEQUENCE</scope>
    <source>
        <strain evidence="2">HMT 1</strain>
    </source>
</reference>
<organism evidence="2 3">
    <name type="scientific">Methylohalomonas lacus</name>
    <dbReference type="NCBI Taxonomy" id="398773"/>
    <lineage>
        <taxon>Bacteria</taxon>
        <taxon>Pseudomonadati</taxon>
        <taxon>Pseudomonadota</taxon>
        <taxon>Gammaproteobacteria</taxon>
        <taxon>Methylohalomonadales</taxon>
        <taxon>Methylohalomonadaceae</taxon>
        <taxon>Methylohalomonas</taxon>
    </lineage>
</organism>
<dbReference type="CDD" id="cd03809">
    <property type="entry name" value="GT4_MtfB-like"/>
    <property type="match status" value="1"/>
</dbReference>
<feature type="domain" description="Glycosyl transferase family 1" evidence="1">
    <location>
        <begin position="911"/>
        <end position="1071"/>
    </location>
</feature>
<dbReference type="SUPFAM" id="SSF53756">
    <property type="entry name" value="UDP-Glycosyltransferase/glycogen phosphorylase"/>
    <property type="match status" value="2"/>
</dbReference>
<dbReference type="AlphaFoldDB" id="A0AAE3HN52"/>
<evidence type="ECO:0000313" key="2">
    <source>
        <dbReference type="EMBL" id="MCS3903568.1"/>
    </source>
</evidence>
<gene>
    <name evidence="2" type="ORF">J2T55_001594</name>
</gene>